<comment type="subcellular location">
    <subcellularLocation>
        <location evidence="1">Cell membrane</location>
        <topology evidence="1">Multi-pass membrane protein</topology>
    </subcellularLocation>
</comment>
<dbReference type="GO" id="GO:0007200">
    <property type="term" value="P:phospholipase C-activating G protein-coupled receptor signaling pathway"/>
    <property type="evidence" value="ECO:0007669"/>
    <property type="project" value="TreeGrafter"/>
</dbReference>
<evidence type="ECO:0000313" key="15">
    <source>
        <dbReference type="EMBL" id="KAI1905247.1"/>
    </source>
</evidence>
<feature type="transmembrane region" description="Helical" evidence="12">
    <location>
        <begin position="304"/>
        <end position="326"/>
    </location>
</feature>
<feature type="domain" description="G-protein coupled receptors family 1 profile" evidence="14">
    <location>
        <begin position="112"/>
        <end position="358"/>
    </location>
</feature>
<dbReference type="PRINTS" id="PR01429">
    <property type="entry name" value="PROTEASEAR3"/>
</dbReference>
<feature type="chain" id="PRO_5035900882" description="G-protein coupled receptors family 1 profile domain-containing protein" evidence="13">
    <location>
        <begin position="23"/>
        <end position="383"/>
    </location>
</feature>
<dbReference type="GO" id="GO:0015057">
    <property type="term" value="F:thrombin-activated receptor activity"/>
    <property type="evidence" value="ECO:0007669"/>
    <property type="project" value="InterPro"/>
</dbReference>
<dbReference type="AlphaFoldDB" id="A0A8T3EAT4"/>
<evidence type="ECO:0000256" key="11">
    <source>
        <dbReference type="PIRSR" id="PIRSR603912-52"/>
    </source>
</evidence>
<keyword evidence="7 11" id="KW-1015">Disulfide bond</keyword>
<feature type="signal peptide" evidence="13">
    <location>
        <begin position="1"/>
        <end position="22"/>
    </location>
</feature>
<dbReference type="InterPro" id="IPR003912">
    <property type="entry name" value="Protea_act_rcpt"/>
</dbReference>
<evidence type="ECO:0000256" key="6">
    <source>
        <dbReference type="ARBA" id="ARBA00023136"/>
    </source>
</evidence>
<evidence type="ECO:0000256" key="8">
    <source>
        <dbReference type="ARBA" id="ARBA00023170"/>
    </source>
</evidence>
<dbReference type="PRINTS" id="PR01428">
    <property type="entry name" value="PROTEASEAR"/>
</dbReference>
<dbReference type="GO" id="GO:0007596">
    <property type="term" value="P:blood coagulation"/>
    <property type="evidence" value="ECO:0007669"/>
    <property type="project" value="InterPro"/>
</dbReference>
<feature type="disulfide bond" evidence="11">
    <location>
        <begin position="167"/>
        <end position="245"/>
    </location>
</feature>
<keyword evidence="5" id="KW-0297">G-protein coupled receptor</keyword>
<keyword evidence="8" id="KW-0675">Receptor</keyword>
<evidence type="ECO:0000256" key="1">
    <source>
        <dbReference type="ARBA" id="ARBA00004651"/>
    </source>
</evidence>
<dbReference type="SUPFAM" id="SSF81321">
    <property type="entry name" value="Family A G protein-coupled receptor-like"/>
    <property type="match status" value="1"/>
</dbReference>
<evidence type="ECO:0000256" key="3">
    <source>
        <dbReference type="ARBA" id="ARBA00022692"/>
    </source>
</evidence>
<keyword evidence="3 12" id="KW-0812">Transmembrane</keyword>
<organism evidence="15 16">
    <name type="scientific">Albula goreensis</name>
    <dbReference type="NCBI Taxonomy" id="1534307"/>
    <lineage>
        <taxon>Eukaryota</taxon>
        <taxon>Metazoa</taxon>
        <taxon>Chordata</taxon>
        <taxon>Craniata</taxon>
        <taxon>Vertebrata</taxon>
        <taxon>Euteleostomi</taxon>
        <taxon>Actinopterygii</taxon>
        <taxon>Neopterygii</taxon>
        <taxon>Teleostei</taxon>
        <taxon>Albuliformes</taxon>
        <taxon>Albulidae</taxon>
        <taxon>Albula</taxon>
    </lineage>
</organism>
<evidence type="ECO:0000256" key="13">
    <source>
        <dbReference type="SAM" id="SignalP"/>
    </source>
</evidence>
<dbReference type="GO" id="GO:0035025">
    <property type="term" value="P:positive regulation of Rho protein signal transduction"/>
    <property type="evidence" value="ECO:0007669"/>
    <property type="project" value="TreeGrafter"/>
</dbReference>
<dbReference type="OrthoDB" id="8859266at2759"/>
<evidence type="ECO:0000256" key="4">
    <source>
        <dbReference type="ARBA" id="ARBA00022989"/>
    </source>
</evidence>
<keyword evidence="2" id="KW-1003">Cell membrane</keyword>
<dbReference type="Pfam" id="PF00001">
    <property type="entry name" value="7tm_1"/>
    <property type="match status" value="1"/>
</dbReference>
<keyword evidence="4 12" id="KW-1133">Transmembrane helix</keyword>
<feature type="transmembrane region" description="Helical" evidence="12">
    <location>
        <begin position="169"/>
        <end position="190"/>
    </location>
</feature>
<dbReference type="PROSITE" id="PS50262">
    <property type="entry name" value="G_PROTEIN_RECEP_F1_2"/>
    <property type="match status" value="1"/>
</dbReference>
<feature type="transmembrane region" description="Helical" evidence="12">
    <location>
        <begin position="100"/>
        <end position="121"/>
    </location>
</feature>
<reference evidence="15" key="1">
    <citation type="submission" date="2021-01" db="EMBL/GenBank/DDBJ databases">
        <authorList>
            <person name="Zahm M."/>
            <person name="Roques C."/>
            <person name="Cabau C."/>
            <person name="Klopp C."/>
            <person name="Donnadieu C."/>
            <person name="Jouanno E."/>
            <person name="Lampietro C."/>
            <person name="Louis A."/>
            <person name="Herpin A."/>
            <person name="Echchiki A."/>
            <person name="Berthelot C."/>
            <person name="Parey E."/>
            <person name="Roest-Crollius H."/>
            <person name="Braasch I."/>
            <person name="Postlethwait J."/>
            <person name="Bobe J."/>
            <person name="Montfort J."/>
            <person name="Bouchez O."/>
            <person name="Begum T."/>
            <person name="Mejri S."/>
            <person name="Adams A."/>
            <person name="Chen W.-J."/>
            <person name="Guiguen Y."/>
        </authorList>
    </citation>
    <scope>NUCLEOTIDE SEQUENCE</scope>
    <source>
        <tissue evidence="15">Blood</tissue>
    </source>
</reference>
<dbReference type="PANTHER" id="PTHR24232">
    <property type="entry name" value="G-PROTEIN COUPLED RECEPTOR"/>
    <property type="match status" value="1"/>
</dbReference>
<sequence length="383" mass="43574">MWRKTLLIFLLSLVVLDVSVQARGNKTRKEKQRKTNITETLRPRSFFGEKIPIATLMPVNWTNKDNSSSFSTSFPPELALKVNGTADYFRGALSTRVIPAIYMVAVVIGIPSNAMILGVIITKAKAFSSAILYFSLALSDLLFLLTLVLKAHYHFNGNHWVFGEAACKAVTACFYGNVYCSIHTLMCISVKRYLAIVHPFTYRSLPKHSCTAWSSLIVWVMFFVAMVPTLLIRQTYRLSLGITTCSDVLPLSEGPYSFLPYYKLTLICVGFFVPFVVTVFSYVSIIRELNKSHSDWMYYIKMSTLVFIIFTICFTPSNVIHFIHYVKLYTSGEEHFFIYYNVTMCLCGLHSCLDPFLFSLMSRSMGSKLYFMTFKGKTFSIST</sequence>
<dbReference type="EMBL" id="JAERUA010000001">
    <property type="protein sequence ID" value="KAI1905247.1"/>
    <property type="molecule type" value="Genomic_DNA"/>
</dbReference>
<evidence type="ECO:0000256" key="10">
    <source>
        <dbReference type="ARBA" id="ARBA00023224"/>
    </source>
</evidence>
<dbReference type="InterPro" id="IPR017452">
    <property type="entry name" value="GPCR_Rhodpsn_7TM"/>
</dbReference>
<evidence type="ECO:0000256" key="12">
    <source>
        <dbReference type="SAM" id="Phobius"/>
    </source>
</evidence>
<keyword evidence="16" id="KW-1185">Reference proteome</keyword>
<gene>
    <name evidence="15" type="ORF">AGOR_G00014150</name>
</gene>
<feature type="transmembrane region" description="Helical" evidence="12">
    <location>
        <begin position="338"/>
        <end position="358"/>
    </location>
</feature>
<evidence type="ECO:0000256" key="9">
    <source>
        <dbReference type="ARBA" id="ARBA00023180"/>
    </source>
</evidence>
<feature type="transmembrane region" description="Helical" evidence="12">
    <location>
        <begin position="261"/>
        <end position="283"/>
    </location>
</feature>
<proteinExistence type="predicted"/>
<keyword evidence="9" id="KW-0325">Glycoprotein</keyword>
<evidence type="ECO:0000256" key="5">
    <source>
        <dbReference type="ARBA" id="ARBA00023040"/>
    </source>
</evidence>
<feature type="transmembrane region" description="Helical" evidence="12">
    <location>
        <begin position="130"/>
        <end position="149"/>
    </location>
</feature>
<protein>
    <recommendedName>
        <fullName evidence="14">G-protein coupled receptors family 1 profile domain-containing protein</fullName>
    </recommendedName>
</protein>
<evidence type="ECO:0000256" key="7">
    <source>
        <dbReference type="ARBA" id="ARBA00023157"/>
    </source>
</evidence>
<keyword evidence="6 12" id="KW-0472">Membrane</keyword>
<dbReference type="InterPro" id="IPR000276">
    <property type="entry name" value="GPCR_Rhodpsn"/>
</dbReference>
<keyword evidence="13" id="KW-0732">Signal</keyword>
<dbReference type="GO" id="GO:0005886">
    <property type="term" value="C:plasma membrane"/>
    <property type="evidence" value="ECO:0007669"/>
    <property type="project" value="UniProtKB-SubCell"/>
</dbReference>
<feature type="transmembrane region" description="Helical" evidence="12">
    <location>
        <begin position="211"/>
        <end position="232"/>
    </location>
</feature>
<dbReference type="Gene3D" id="1.20.1070.10">
    <property type="entry name" value="Rhodopsin 7-helix transmembrane proteins"/>
    <property type="match status" value="1"/>
</dbReference>
<evidence type="ECO:0000256" key="2">
    <source>
        <dbReference type="ARBA" id="ARBA00022475"/>
    </source>
</evidence>
<evidence type="ECO:0000259" key="14">
    <source>
        <dbReference type="PROSITE" id="PS50262"/>
    </source>
</evidence>
<name>A0A8T3EAT4_9TELE</name>
<dbReference type="PRINTS" id="PR00237">
    <property type="entry name" value="GPCRRHODOPSN"/>
</dbReference>
<comment type="caution">
    <text evidence="15">The sequence shown here is derived from an EMBL/GenBank/DDBJ whole genome shotgun (WGS) entry which is preliminary data.</text>
</comment>
<dbReference type="FunFam" id="1.20.1070.10:FF:000040">
    <property type="entry name" value="Coagulation factor 2 (thrombin) receptor"/>
    <property type="match status" value="1"/>
</dbReference>
<evidence type="ECO:0000313" key="16">
    <source>
        <dbReference type="Proteomes" id="UP000829720"/>
    </source>
</evidence>
<accession>A0A8T3EAT4</accession>
<dbReference type="Proteomes" id="UP000829720">
    <property type="component" value="Unassembled WGS sequence"/>
</dbReference>
<dbReference type="InterPro" id="IPR003943">
    <property type="entry name" value="Prot_act_rcpt_3"/>
</dbReference>
<keyword evidence="10" id="KW-0807">Transducer</keyword>
<dbReference type="PANTHER" id="PTHR24232:SF0">
    <property type="entry name" value="PROTEINASE-ACTIVATED RECEPTOR 3"/>
    <property type="match status" value="1"/>
</dbReference>